<dbReference type="AlphaFoldDB" id="A0A914PW80"/>
<proteinExistence type="predicted"/>
<name>A0A914PW80_9BILA</name>
<protein>
    <submittedName>
        <fullName evidence="2">Uncharacterized protein</fullName>
    </submittedName>
</protein>
<evidence type="ECO:0000313" key="2">
    <source>
        <dbReference type="WBParaSite" id="PDA_v2.g19098.t1"/>
    </source>
</evidence>
<accession>A0A914PW80</accession>
<dbReference type="Proteomes" id="UP000887578">
    <property type="component" value="Unplaced"/>
</dbReference>
<organism evidence="1 2">
    <name type="scientific">Panagrolaimus davidi</name>
    <dbReference type="NCBI Taxonomy" id="227884"/>
    <lineage>
        <taxon>Eukaryota</taxon>
        <taxon>Metazoa</taxon>
        <taxon>Ecdysozoa</taxon>
        <taxon>Nematoda</taxon>
        <taxon>Chromadorea</taxon>
        <taxon>Rhabditida</taxon>
        <taxon>Tylenchina</taxon>
        <taxon>Panagrolaimomorpha</taxon>
        <taxon>Panagrolaimoidea</taxon>
        <taxon>Panagrolaimidae</taxon>
        <taxon>Panagrolaimus</taxon>
    </lineage>
</organism>
<reference evidence="2" key="1">
    <citation type="submission" date="2022-11" db="UniProtKB">
        <authorList>
            <consortium name="WormBaseParasite"/>
        </authorList>
    </citation>
    <scope>IDENTIFICATION</scope>
</reference>
<keyword evidence="1" id="KW-1185">Reference proteome</keyword>
<dbReference type="WBParaSite" id="PDA_v2.g19098.t1">
    <property type="protein sequence ID" value="PDA_v2.g19098.t1"/>
    <property type="gene ID" value="PDA_v2.g19098"/>
</dbReference>
<evidence type="ECO:0000313" key="1">
    <source>
        <dbReference type="Proteomes" id="UP000887578"/>
    </source>
</evidence>
<sequence length="1196" mass="142933">MTEDNDKKRRKSGIQLIASNINHKFHYQGFVKIVINRMQSLLFVEPINEEFKLISAMFSWEFYAQKVRTFSLFSKDAPISGPGALTEAWPGHNILFVFAENDFQDFTLIFNNEVRCKNVYNLIYRKRVKDVITNDQIYKRILSPMFNEIVKSRSTNVKIYELLLKWIHKLDVEDKETYIKMLKDDEIYHLIYQEHESVGKLGNNMDDEIEAEITQRKRKFKNIDKTLSSKNTNVNDKRVKRAQKEMEKLTLINFTKSNFDFKMVHISGEKKFLFLKRLLIFTSSEKRFCYEYCQNPDLSNIFHCVGCRKKKRNIRAKIDKNDDILLQEKEHICEKLEYSEENYIELPAIKKPNYEILENCSTKSGRVLIIFNPNDKSQCHQFRWQYNFFYCHRCNATAKIINESNENEYIELQRMNHECEFLPYNREKFYDFKNFVLSPDFELRTEFHHGTERKILIIFDKKDRTKCYVYNHRSSVQLYQCKNCQYKGVHVCAKLCQNSDGENYIILSKKEHICESVDYTPQTNDYVILRAPSFKILGETSNGIPKIFIFDSKNKELCYVFSLHKHRVNQYECCGCHTFKSKNPDKSNRIVGIYLCKDKNGENYIQMKNNQKHCCKPKKYEPEKYQITETENVENYFFYRKKAYPKSINVAIFDSTDSTLFYPFLKNSNHFYCLNCSGSKEYCSIPFPKINENGKEYFVHDRKKHICKPIKISSIKTSKFQRIERKDVNFKENESKKPDKINKSRILKIPNFELRPNRNGIPEKKLVVFYKKDKSFCYEYYFASREKVYICSNRTKCGCYTKAKLHFDLKSNEKFIELCESDHICEPIKDEFANKIINASDFMVIEGKGVKKPTKVILFTSSAKELYYELSYNPSVKCFQCYPCHKKGKYISVKLFKNENGEDFLMASNNEHICTPQKFDQQKFEKPKTVPESMFELHKNVNGEENKKLIVFTSDKKDFVYEYYWDRSNYYRCSTCKKKKLSVNAKLYGENEKYLELSKTEHVCEPKKYDQQNYEKLKTVQESMFELHKNVNGEENKKIVLFISEKKDFVFEYYWDKNNYYRCFLCKKLKKSVFAKLYGENEKYLELSQTEHVCKPKKYDQQNYEKLKTVPESMFELYQNSNGKANKKIVLFTSEKKDFVFEYYWVKCSRYRCLPCQRLKKVVTVKLCGENEKYLELSKTEHICKPKKYDRKNYKK</sequence>